<protein>
    <submittedName>
        <fullName evidence="2">Uncharacterized protein</fullName>
    </submittedName>
</protein>
<organism evidence="1 2">
    <name type="scientific">Romanomermis culicivorax</name>
    <name type="common">Nematode worm</name>
    <dbReference type="NCBI Taxonomy" id="13658"/>
    <lineage>
        <taxon>Eukaryota</taxon>
        <taxon>Metazoa</taxon>
        <taxon>Ecdysozoa</taxon>
        <taxon>Nematoda</taxon>
        <taxon>Enoplea</taxon>
        <taxon>Dorylaimia</taxon>
        <taxon>Mermithida</taxon>
        <taxon>Mermithoidea</taxon>
        <taxon>Mermithidae</taxon>
        <taxon>Romanomermis</taxon>
    </lineage>
</organism>
<keyword evidence="1" id="KW-1185">Reference proteome</keyword>
<sequence>MCKPTFEVCFISFVNWGLRFFLSFLPKGAPTNSKGLTLRYKSNSKSVEHNPFEIFSSRLVKTGRNPTSMHHFRWQSSSKKNLKFPSNKKFGPIAAAVVVDYNFVQNRRNSDPVKRSTNFGKVAPRTMGRPLLETSSRSKTSKRLILKYSLNFKHLGEVATTESAVRVIDDDIEGPTLLHKISMLSKR</sequence>
<evidence type="ECO:0000313" key="2">
    <source>
        <dbReference type="WBParaSite" id="nRc.2.0.1.t25822-RA"/>
    </source>
</evidence>
<evidence type="ECO:0000313" key="1">
    <source>
        <dbReference type="Proteomes" id="UP000887565"/>
    </source>
</evidence>
<dbReference type="WBParaSite" id="nRc.2.0.1.t25822-RA">
    <property type="protein sequence ID" value="nRc.2.0.1.t25822-RA"/>
    <property type="gene ID" value="nRc.2.0.1.g25822"/>
</dbReference>
<accession>A0A915JIB0</accession>
<proteinExistence type="predicted"/>
<dbReference type="AlphaFoldDB" id="A0A915JIB0"/>
<reference evidence="2" key="1">
    <citation type="submission" date="2022-11" db="UniProtKB">
        <authorList>
            <consortium name="WormBaseParasite"/>
        </authorList>
    </citation>
    <scope>IDENTIFICATION</scope>
</reference>
<name>A0A915JIB0_ROMCU</name>
<dbReference type="Proteomes" id="UP000887565">
    <property type="component" value="Unplaced"/>
</dbReference>